<dbReference type="InterPro" id="IPR029063">
    <property type="entry name" value="SAM-dependent_MTases_sf"/>
</dbReference>
<dbReference type="GO" id="GO:0032259">
    <property type="term" value="P:methylation"/>
    <property type="evidence" value="ECO:0007669"/>
    <property type="project" value="UniProtKB-KW"/>
</dbReference>
<evidence type="ECO:0000313" key="1">
    <source>
        <dbReference type="EMBL" id="NIA68379.1"/>
    </source>
</evidence>
<comment type="caution">
    <text evidence="1">The sequence shown here is derived from an EMBL/GenBank/DDBJ whole genome shotgun (WGS) entry which is preliminary data.</text>
</comment>
<dbReference type="PANTHER" id="PTHR43861:SF1">
    <property type="entry name" value="TRANS-ACONITATE 2-METHYLTRANSFERASE"/>
    <property type="match status" value="1"/>
</dbReference>
<sequence>MKSSEKFWDKTAEDYAKSPIKNVPAYQESLARTKAYLSEDDNVLEVGCGTGSTALLLAGSVKHITATDISSNMIAIGWRKAQEQKVANITFARATPFDDIEAEKPFDAVLAFNVLHLLEDTPKALRRLHDLLKPGGLLISKTVCLAEENRLWRVLIFLMQRVGFAPFVKYLKVSELEDCIADQGFEIIETGSYPSYSRGRFIVARKL</sequence>
<accession>A0A967C4C7</accession>
<dbReference type="Proteomes" id="UP000761264">
    <property type="component" value="Unassembled WGS sequence"/>
</dbReference>
<keyword evidence="2" id="KW-1185">Reference proteome</keyword>
<protein>
    <submittedName>
        <fullName evidence="1">Class I SAM-dependent methyltransferase</fullName>
    </submittedName>
</protein>
<name>A0A967C4C7_9PROT</name>
<dbReference type="GO" id="GO:0008168">
    <property type="term" value="F:methyltransferase activity"/>
    <property type="evidence" value="ECO:0007669"/>
    <property type="project" value="UniProtKB-KW"/>
</dbReference>
<dbReference type="EMBL" id="JAAQPH010000004">
    <property type="protein sequence ID" value="NIA68379.1"/>
    <property type="molecule type" value="Genomic_DNA"/>
</dbReference>
<dbReference type="RefSeq" id="WP_167222889.1">
    <property type="nucleotide sequence ID" value="NZ_JAAQPH010000004.1"/>
</dbReference>
<evidence type="ECO:0000313" key="2">
    <source>
        <dbReference type="Proteomes" id="UP000761264"/>
    </source>
</evidence>
<keyword evidence="1" id="KW-0489">Methyltransferase</keyword>
<dbReference type="AlphaFoldDB" id="A0A967C4C7"/>
<keyword evidence="1" id="KW-0808">Transferase</keyword>
<organism evidence="1 2">
    <name type="scientific">Pelagibius litoralis</name>
    <dbReference type="NCBI Taxonomy" id="374515"/>
    <lineage>
        <taxon>Bacteria</taxon>
        <taxon>Pseudomonadati</taxon>
        <taxon>Pseudomonadota</taxon>
        <taxon>Alphaproteobacteria</taxon>
        <taxon>Rhodospirillales</taxon>
        <taxon>Rhodovibrionaceae</taxon>
        <taxon>Pelagibius</taxon>
    </lineage>
</organism>
<gene>
    <name evidence="1" type="ORF">HBA54_07220</name>
</gene>
<dbReference type="CDD" id="cd02440">
    <property type="entry name" value="AdoMet_MTases"/>
    <property type="match status" value="1"/>
</dbReference>
<dbReference type="Gene3D" id="3.40.50.150">
    <property type="entry name" value="Vaccinia Virus protein VP39"/>
    <property type="match status" value="1"/>
</dbReference>
<proteinExistence type="predicted"/>
<dbReference type="Pfam" id="PF13489">
    <property type="entry name" value="Methyltransf_23"/>
    <property type="match status" value="1"/>
</dbReference>
<dbReference type="SUPFAM" id="SSF53335">
    <property type="entry name" value="S-adenosyl-L-methionine-dependent methyltransferases"/>
    <property type="match status" value="1"/>
</dbReference>
<dbReference type="PANTHER" id="PTHR43861">
    <property type="entry name" value="TRANS-ACONITATE 2-METHYLTRANSFERASE-RELATED"/>
    <property type="match status" value="1"/>
</dbReference>
<reference evidence="1" key="1">
    <citation type="submission" date="2020-03" db="EMBL/GenBank/DDBJ databases">
        <title>Genome of Pelagibius litoralis DSM 21314T.</title>
        <authorList>
            <person name="Wang G."/>
        </authorList>
    </citation>
    <scope>NUCLEOTIDE SEQUENCE</scope>
    <source>
        <strain evidence="1">DSM 21314</strain>
    </source>
</reference>